<evidence type="ECO:0000259" key="6">
    <source>
        <dbReference type="Pfam" id="PF25019"/>
    </source>
</evidence>
<organism evidence="7 8">
    <name type="scientific">Gossypium klotzschianum</name>
    <dbReference type="NCBI Taxonomy" id="34286"/>
    <lineage>
        <taxon>Eukaryota</taxon>
        <taxon>Viridiplantae</taxon>
        <taxon>Streptophyta</taxon>
        <taxon>Embryophyta</taxon>
        <taxon>Tracheophyta</taxon>
        <taxon>Spermatophyta</taxon>
        <taxon>Magnoliopsida</taxon>
        <taxon>eudicotyledons</taxon>
        <taxon>Gunneridae</taxon>
        <taxon>Pentapetalae</taxon>
        <taxon>rosids</taxon>
        <taxon>malvids</taxon>
        <taxon>Malvales</taxon>
        <taxon>Malvaceae</taxon>
        <taxon>Malvoideae</taxon>
        <taxon>Gossypium</taxon>
    </lineage>
</organism>
<sequence>DIWNENYNDWTILRSPFGAGTHIIVTTRLQIVSSIVDPLKAFHLDKLSDEDCLSIFTQHALKARNFDGHLQFKEIGEKIVSRCNGLPLAAKAIGSLLRTINYHREWERIYESEIWNLPEEQCGIIPALRLSYHHLPSCLKRCFAYCSILPKDFEFEKEEIILLWRAEGLLQQKAMPQIKDLGNQYFQDLVLRSFFQISSKDESRFVMHDLINDLAQVVAGDICSKLESDKQQKFSNRTRHSSYIDSTDDTVMKFETFNQVKSLRTFLALRLSHFEGPYLTNAVLVDLLPRLGYLRVLSLSGCWITELPDVFENLKHLRYLNFSYTSIECLPNSLCTLYNLETLLLKMCTKLRELPSKMENLVNLQYLDIRYAYLIHGMPFGIDKLTNLQRLSDFIIGEGDGHRMRELKYLSNLKGDFRLAWLENVNCQDAREAKLNEKQGIDRLALHWGINLKKDTRNKEVEEWVLDSLRPPKKLEHLDIMNYGGAKFSTWIADSSFKNLLSLKLDGCRNCKSLPSIARLPLLKNLSISFMHEVHKIGVELFGENQSNAFASLETLHFENMGKWEEWDPCEGDEQASKFPRLLELSIIGCPELKGRLPTLQSLQKLNIEECRSLVVSISSFSSLREIRIEWCEELVDGGSSSAEEVTSLKYVSLKNISKFDISEEKVLLRFANSETFDISGWKDLESLSQNGLGLVGHRFIKITDCPQLVSLETEEEILQLDKTPVVESLEIRDCERFNSLPEILHAFPFITRIKLEKCPGLVCFAKRNFPPALKELEIYECENLQYLVGENVNNNKSMSGNACQLQRLKIRDCPSLIGLENFTSLRELSVRKCSADITFPEEGFPTNLTSLAISNAPKIYTSLVQWGLNRLTSLQELEISGEGCSSVISFPEEGIGMTLPPPLTSIRIKNFENLEYMCSKGFQHLTSLQELQIYDCPKLTSLPEKDMLLSLDSLCISGCPLLEEGCSSG</sequence>
<dbReference type="AlphaFoldDB" id="A0A7J8WDG3"/>
<name>A0A7J8WDG3_9ROSI</name>
<keyword evidence="1" id="KW-0433">Leucine-rich repeat</keyword>
<gene>
    <name evidence="7" type="ORF">Goklo_029246</name>
</gene>
<dbReference type="Proteomes" id="UP000593573">
    <property type="component" value="Unassembled WGS sequence"/>
</dbReference>
<dbReference type="Pfam" id="PF23559">
    <property type="entry name" value="WHD_DRP"/>
    <property type="match status" value="1"/>
</dbReference>
<dbReference type="InterPro" id="IPR032675">
    <property type="entry name" value="LRR_dom_sf"/>
</dbReference>
<keyword evidence="8" id="KW-1185">Reference proteome</keyword>
<evidence type="ECO:0000313" key="8">
    <source>
        <dbReference type="Proteomes" id="UP000593573"/>
    </source>
</evidence>
<feature type="domain" description="R13L1/DRL21-like LRR repeat region" evidence="6">
    <location>
        <begin position="404"/>
        <end position="531"/>
    </location>
</feature>
<dbReference type="Pfam" id="PF25019">
    <property type="entry name" value="LRR_R13L1-DRL21"/>
    <property type="match status" value="1"/>
</dbReference>
<dbReference type="Gene3D" id="1.10.10.10">
    <property type="entry name" value="Winged helix-like DNA-binding domain superfamily/Winged helix DNA-binding domain"/>
    <property type="match status" value="1"/>
</dbReference>
<evidence type="ECO:0000259" key="5">
    <source>
        <dbReference type="Pfam" id="PF23598"/>
    </source>
</evidence>
<evidence type="ECO:0000256" key="2">
    <source>
        <dbReference type="ARBA" id="ARBA00022737"/>
    </source>
</evidence>
<dbReference type="InterPro" id="IPR058922">
    <property type="entry name" value="WHD_DRP"/>
</dbReference>
<dbReference type="SUPFAM" id="SSF52058">
    <property type="entry name" value="L domain-like"/>
    <property type="match status" value="1"/>
</dbReference>
<dbReference type="GO" id="GO:0043531">
    <property type="term" value="F:ADP binding"/>
    <property type="evidence" value="ECO:0007669"/>
    <property type="project" value="InterPro"/>
</dbReference>
<dbReference type="InterPro" id="IPR036388">
    <property type="entry name" value="WH-like_DNA-bd_sf"/>
</dbReference>
<evidence type="ECO:0000313" key="7">
    <source>
        <dbReference type="EMBL" id="MBA0673095.1"/>
    </source>
</evidence>
<dbReference type="SUPFAM" id="SSF52540">
    <property type="entry name" value="P-loop containing nucleoside triphosphate hydrolases"/>
    <property type="match status" value="1"/>
</dbReference>
<comment type="caution">
    <text evidence="7">The sequence shown here is derived from an EMBL/GenBank/DDBJ whole genome shotgun (WGS) entry which is preliminary data.</text>
</comment>
<evidence type="ECO:0000256" key="1">
    <source>
        <dbReference type="ARBA" id="ARBA00022614"/>
    </source>
</evidence>
<evidence type="ECO:0000256" key="3">
    <source>
        <dbReference type="ARBA" id="ARBA00022821"/>
    </source>
</evidence>
<dbReference type="InterPro" id="IPR055414">
    <property type="entry name" value="LRR_R13L4/SHOC2-like"/>
</dbReference>
<dbReference type="Gene3D" id="3.80.10.10">
    <property type="entry name" value="Ribonuclease Inhibitor"/>
    <property type="match status" value="3"/>
</dbReference>
<dbReference type="Pfam" id="PF23598">
    <property type="entry name" value="LRR_14"/>
    <property type="match status" value="1"/>
</dbReference>
<protein>
    <recommendedName>
        <fullName evidence="9">NB-ARC domain-containing protein</fullName>
    </recommendedName>
</protein>
<evidence type="ECO:0008006" key="9">
    <source>
        <dbReference type="Google" id="ProtNLM"/>
    </source>
</evidence>
<dbReference type="GO" id="GO:0006952">
    <property type="term" value="P:defense response"/>
    <property type="evidence" value="ECO:0007669"/>
    <property type="project" value="UniProtKB-KW"/>
</dbReference>
<dbReference type="PRINTS" id="PR00364">
    <property type="entry name" value="DISEASERSIST"/>
</dbReference>
<dbReference type="PANTHER" id="PTHR36766">
    <property type="entry name" value="PLANT BROAD-SPECTRUM MILDEW RESISTANCE PROTEIN RPW8"/>
    <property type="match status" value="1"/>
</dbReference>
<dbReference type="EMBL" id="JABFAB010246515">
    <property type="protein sequence ID" value="MBA0673095.1"/>
    <property type="molecule type" value="Genomic_DNA"/>
</dbReference>
<dbReference type="OrthoDB" id="2973320at2759"/>
<proteinExistence type="predicted"/>
<reference evidence="7 8" key="1">
    <citation type="journal article" date="2019" name="Genome Biol. Evol.">
        <title>Insights into the evolution of the New World diploid cottons (Gossypium, subgenus Houzingenia) based on genome sequencing.</title>
        <authorList>
            <person name="Grover C.E."/>
            <person name="Arick M.A. 2nd"/>
            <person name="Thrash A."/>
            <person name="Conover J.L."/>
            <person name="Sanders W.S."/>
            <person name="Peterson D.G."/>
            <person name="Frelichowski J.E."/>
            <person name="Scheffler J.A."/>
            <person name="Scheffler B.E."/>
            <person name="Wendel J.F."/>
        </authorList>
    </citation>
    <scope>NUCLEOTIDE SEQUENCE [LARGE SCALE GENOMIC DNA]</scope>
    <source>
        <strain evidence="7">57</strain>
        <tissue evidence="7">Leaf</tissue>
    </source>
</reference>
<evidence type="ECO:0000259" key="4">
    <source>
        <dbReference type="Pfam" id="PF23559"/>
    </source>
</evidence>
<feature type="non-terminal residue" evidence="7">
    <location>
        <position position="1"/>
    </location>
</feature>
<keyword evidence="3" id="KW-0611">Plant defense</keyword>
<keyword evidence="2" id="KW-0677">Repeat</keyword>
<dbReference type="SUPFAM" id="SSF52047">
    <property type="entry name" value="RNI-like"/>
    <property type="match status" value="1"/>
</dbReference>
<feature type="domain" description="Disease resistance R13L4/SHOC-2-like LRR" evidence="5">
    <location>
        <begin position="257"/>
        <end position="369"/>
    </location>
</feature>
<dbReference type="InterPro" id="IPR027417">
    <property type="entry name" value="P-loop_NTPase"/>
</dbReference>
<feature type="domain" description="Disease resistance protein winged helix" evidence="4">
    <location>
        <begin position="148"/>
        <end position="215"/>
    </location>
</feature>
<dbReference type="PANTHER" id="PTHR36766:SF51">
    <property type="entry name" value="DISEASE RESISTANCE RPP13-LIKE PROTEIN 1"/>
    <property type="match status" value="1"/>
</dbReference>
<accession>A0A7J8WDG3</accession>
<dbReference type="InterPro" id="IPR056789">
    <property type="entry name" value="LRR_R13L1-DRL21"/>
</dbReference>